<evidence type="ECO:0000313" key="1">
    <source>
        <dbReference type="EMBL" id="VVE26269.1"/>
    </source>
</evidence>
<organism evidence="1 2">
    <name type="scientific">Pandoraea fibrosis</name>
    <dbReference type="NCBI Taxonomy" id="1891094"/>
    <lineage>
        <taxon>Bacteria</taxon>
        <taxon>Pseudomonadati</taxon>
        <taxon>Pseudomonadota</taxon>
        <taxon>Betaproteobacteria</taxon>
        <taxon>Burkholderiales</taxon>
        <taxon>Burkholderiaceae</taxon>
        <taxon>Pandoraea</taxon>
    </lineage>
</organism>
<accession>A0A5E4WR57</accession>
<dbReference type="Proteomes" id="UP000382577">
    <property type="component" value="Unassembled WGS sequence"/>
</dbReference>
<evidence type="ECO:0000313" key="2">
    <source>
        <dbReference type="Proteomes" id="UP000382577"/>
    </source>
</evidence>
<dbReference type="AlphaFoldDB" id="A0A5E4WR57"/>
<sequence length="70" mass="7822">MYIICKGRGYSNPLDLLGAELNVLDVGQFVREQNPIKDRTIVVRLLRSADLDDWRLMGGIPANYPDTTSG</sequence>
<gene>
    <name evidence="1" type="ORF">PFI31113_03371</name>
</gene>
<name>A0A5E4WR57_9BURK</name>
<reference evidence="1 2" key="1">
    <citation type="submission" date="2019-08" db="EMBL/GenBank/DDBJ databases">
        <authorList>
            <person name="Peeters C."/>
        </authorList>
    </citation>
    <scope>NUCLEOTIDE SEQUENCE [LARGE SCALE GENOMIC DNA]</scope>
    <source>
        <strain evidence="1 2">LMG 31113</strain>
    </source>
</reference>
<protein>
    <submittedName>
        <fullName evidence="1">Uncharacterized protein</fullName>
    </submittedName>
</protein>
<proteinExistence type="predicted"/>
<dbReference type="EMBL" id="CABPRW010000007">
    <property type="protein sequence ID" value="VVE26269.1"/>
    <property type="molecule type" value="Genomic_DNA"/>
</dbReference>